<sequence>MAAKGPIIGTYEYVKPAEKHTQTLVIKEDGTCTYDEVGETRMEKWSSKGQGTWHIESSPNGDVVRVVIEELTKDMFFKIKTNVRGIEDGTSVQNNVSIPIFYKELAEAKNFGSHKWRRKQ</sequence>
<gene>
    <name evidence="1" type="ORF">NAES01612_LOCUS4314</name>
</gene>
<evidence type="ECO:0000313" key="1">
    <source>
        <dbReference type="EMBL" id="CAE2285280.1"/>
    </source>
</evidence>
<dbReference type="AlphaFoldDB" id="A0A7S4K691"/>
<organism evidence="1">
    <name type="scientific">Paramoeba aestuarina</name>
    <dbReference type="NCBI Taxonomy" id="180227"/>
    <lineage>
        <taxon>Eukaryota</taxon>
        <taxon>Amoebozoa</taxon>
        <taxon>Discosea</taxon>
        <taxon>Flabellinia</taxon>
        <taxon>Dactylopodida</taxon>
        <taxon>Paramoebidae</taxon>
        <taxon>Paramoeba</taxon>
    </lineage>
</organism>
<proteinExistence type="predicted"/>
<reference evidence="1" key="1">
    <citation type="submission" date="2021-01" db="EMBL/GenBank/DDBJ databases">
        <authorList>
            <person name="Corre E."/>
            <person name="Pelletier E."/>
            <person name="Niang G."/>
            <person name="Scheremetjew M."/>
            <person name="Finn R."/>
            <person name="Kale V."/>
            <person name="Holt S."/>
            <person name="Cochrane G."/>
            <person name="Meng A."/>
            <person name="Brown T."/>
            <person name="Cohen L."/>
        </authorList>
    </citation>
    <scope>NUCLEOTIDE SEQUENCE</scope>
    <source>
        <strain evidence="1">SoJaBio B1-5/56/2</strain>
    </source>
</reference>
<name>A0A7S4K691_9EUKA</name>
<dbReference type="EMBL" id="HBKR01006524">
    <property type="protein sequence ID" value="CAE2285280.1"/>
    <property type="molecule type" value="Transcribed_RNA"/>
</dbReference>
<accession>A0A7S4K691</accession>
<protein>
    <submittedName>
        <fullName evidence="1">Uncharacterized protein</fullName>
    </submittedName>
</protein>